<dbReference type="EMBL" id="QJJU01000034">
    <property type="protein sequence ID" value="PXX00403.1"/>
    <property type="molecule type" value="Genomic_DNA"/>
</dbReference>
<evidence type="ECO:0000256" key="3">
    <source>
        <dbReference type="ARBA" id="ARBA00023004"/>
    </source>
</evidence>
<name>A0A318H7W7_9MYCO</name>
<dbReference type="Gene3D" id="2.102.10.10">
    <property type="entry name" value="Rieske [2Fe-2S] iron-sulphur domain"/>
    <property type="match status" value="1"/>
</dbReference>
<dbReference type="RefSeq" id="WP_110319787.1">
    <property type="nucleotide sequence ID" value="NZ_QJJU01000034.1"/>
</dbReference>
<dbReference type="Proteomes" id="UP000247781">
    <property type="component" value="Unassembled WGS sequence"/>
</dbReference>
<keyword evidence="1" id="KW-0001">2Fe-2S</keyword>
<evidence type="ECO:0000313" key="7">
    <source>
        <dbReference type="Proteomes" id="UP000247781"/>
    </source>
</evidence>
<dbReference type="OrthoDB" id="147178at2"/>
<keyword evidence="3" id="KW-0408">Iron</keyword>
<keyword evidence="7" id="KW-1185">Reference proteome</keyword>
<dbReference type="GO" id="GO:0051537">
    <property type="term" value="F:2 iron, 2 sulfur cluster binding"/>
    <property type="evidence" value="ECO:0007669"/>
    <property type="project" value="UniProtKB-KW"/>
</dbReference>
<dbReference type="PROSITE" id="PS51296">
    <property type="entry name" value="RIESKE"/>
    <property type="match status" value="1"/>
</dbReference>
<dbReference type="GO" id="GO:0004497">
    <property type="term" value="F:monooxygenase activity"/>
    <property type="evidence" value="ECO:0007669"/>
    <property type="project" value="UniProtKB-ARBA"/>
</dbReference>
<dbReference type="Pfam" id="PF00355">
    <property type="entry name" value="Rieske"/>
    <property type="match status" value="1"/>
</dbReference>
<protein>
    <submittedName>
        <fullName evidence="6">Nitrite reductase/ring-hydroxylating ferredoxin subunit</fullName>
    </submittedName>
</protein>
<keyword evidence="4" id="KW-0411">Iron-sulfur</keyword>
<keyword evidence="2" id="KW-0479">Metal-binding</keyword>
<reference evidence="7" key="1">
    <citation type="submission" date="2018-05" db="EMBL/GenBank/DDBJ databases">
        <authorList>
            <person name="Deangelis K."/>
            <person name="Huntemann M."/>
            <person name="Clum A."/>
            <person name="Pillay M."/>
            <person name="Palaniappan K."/>
            <person name="Varghese N."/>
            <person name="Mikhailova N."/>
            <person name="Stamatis D."/>
            <person name="Reddy T."/>
            <person name="Daum C."/>
            <person name="Shapiro N."/>
            <person name="Ivanova N."/>
            <person name="Kyrpides N."/>
            <person name="Woyke T."/>
        </authorList>
    </citation>
    <scope>NUCLEOTIDE SEQUENCE [LARGE SCALE GENOMIC DNA]</scope>
    <source>
        <strain evidence="7">GAS496</strain>
    </source>
</reference>
<dbReference type="InterPro" id="IPR036922">
    <property type="entry name" value="Rieske_2Fe-2S_sf"/>
</dbReference>
<dbReference type="GO" id="GO:0016705">
    <property type="term" value="F:oxidoreductase activity, acting on paired donors, with incorporation or reduction of molecular oxygen"/>
    <property type="evidence" value="ECO:0007669"/>
    <property type="project" value="UniProtKB-ARBA"/>
</dbReference>
<dbReference type="CDD" id="cd03467">
    <property type="entry name" value="Rieske"/>
    <property type="match status" value="1"/>
</dbReference>
<evidence type="ECO:0000256" key="1">
    <source>
        <dbReference type="ARBA" id="ARBA00022714"/>
    </source>
</evidence>
<reference evidence="6 7" key="2">
    <citation type="submission" date="2018-06" db="EMBL/GenBank/DDBJ databases">
        <title>Sequencing of bacterial isolates from soil warming experiment in Harvard Forest, Massachusetts, USA.</title>
        <authorList>
            <person name="Deangelis K.PhD."/>
        </authorList>
    </citation>
    <scope>NUCLEOTIDE SEQUENCE [LARGE SCALE GENOMIC DNA]</scope>
    <source>
        <strain evidence="6 7">GAS496</strain>
    </source>
</reference>
<dbReference type="SUPFAM" id="SSF50022">
    <property type="entry name" value="ISP domain"/>
    <property type="match status" value="1"/>
</dbReference>
<comment type="caution">
    <text evidence="6">The sequence shown here is derived from an EMBL/GenBank/DDBJ whole genome shotgun (WGS) entry which is preliminary data.</text>
</comment>
<sequence>MAKQSTVCPVSDLPPGTVTGAGPYAVGNIDGKYFAVTRRCRHLRADLAGGSIEDGRLVCPWHQSAYDVENGQMVRGPQQIFAKIPGLGSTFKMLTKVWPLGRGTVSVSGSDIVVE</sequence>
<dbReference type="GO" id="GO:0046872">
    <property type="term" value="F:metal ion binding"/>
    <property type="evidence" value="ECO:0007669"/>
    <property type="project" value="UniProtKB-KW"/>
</dbReference>
<evidence type="ECO:0000259" key="5">
    <source>
        <dbReference type="PROSITE" id="PS51296"/>
    </source>
</evidence>
<dbReference type="AlphaFoldDB" id="A0A318H7W7"/>
<organism evidence="6 7">
    <name type="scientific">Mycolicibacterium moriokaense</name>
    <dbReference type="NCBI Taxonomy" id="39691"/>
    <lineage>
        <taxon>Bacteria</taxon>
        <taxon>Bacillati</taxon>
        <taxon>Actinomycetota</taxon>
        <taxon>Actinomycetes</taxon>
        <taxon>Mycobacteriales</taxon>
        <taxon>Mycobacteriaceae</taxon>
        <taxon>Mycolicibacterium</taxon>
    </lineage>
</organism>
<feature type="domain" description="Rieske" evidence="5">
    <location>
        <begin position="5"/>
        <end position="79"/>
    </location>
</feature>
<evidence type="ECO:0000256" key="2">
    <source>
        <dbReference type="ARBA" id="ARBA00022723"/>
    </source>
</evidence>
<accession>A0A318H7W7</accession>
<evidence type="ECO:0000313" key="6">
    <source>
        <dbReference type="EMBL" id="PXX00403.1"/>
    </source>
</evidence>
<proteinExistence type="predicted"/>
<dbReference type="InterPro" id="IPR017941">
    <property type="entry name" value="Rieske_2Fe-2S"/>
</dbReference>
<evidence type="ECO:0000256" key="4">
    <source>
        <dbReference type="ARBA" id="ARBA00023014"/>
    </source>
</evidence>
<gene>
    <name evidence="6" type="ORF">C8E89_13455</name>
</gene>